<dbReference type="InterPro" id="IPR009050">
    <property type="entry name" value="Globin-like_sf"/>
</dbReference>
<dbReference type="Proteomes" id="UP000621560">
    <property type="component" value="Unassembled WGS sequence"/>
</dbReference>
<name>A0A927BYE7_9BACL</name>
<dbReference type="InterPro" id="IPR050554">
    <property type="entry name" value="Met_Synthase/Corrinoid"/>
</dbReference>
<dbReference type="GO" id="GO:0046653">
    <property type="term" value="P:tetrahydrofolate metabolic process"/>
    <property type="evidence" value="ECO:0007669"/>
    <property type="project" value="TreeGrafter"/>
</dbReference>
<keyword evidence="2" id="KW-0479">Metal-binding</keyword>
<dbReference type="PANTHER" id="PTHR45833">
    <property type="entry name" value="METHIONINE SYNTHASE"/>
    <property type="match status" value="1"/>
</dbReference>
<feature type="domain" description="B12-binding" evidence="6">
    <location>
        <begin position="230"/>
        <end position="363"/>
    </location>
</feature>
<dbReference type="EMBL" id="JACXIZ010000049">
    <property type="protein sequence ID" value="MBD2848030.1"/>
    <property type="molecule type" value="Genomic_DNA"/>
</dbReference>
<keyword evidence="5" id="KW-0089">Bile pigment</keyword>
<accession>A0A927BYE7</accession>
<dbReference type="Gene3D" id="3.40.50.280">
    <property type="entry name" value="Cobalamin-binding domain"/>
    <property type="match status" value="1"/>
</dbReference>
<dbReference type="InterPro" id="IPR036724">
    <property type="entry name" value="Cobalamin-bd_sf"/>
</dbReference>
<dbReference type="InterPro" id="IPR036594">
    <property type="entry name" value="Meth_synthase_dom"/>
</dbReference>
<dbReference type="GO" id="GO:0031419">
    <property type="term" value="F:cobalamin binding"/>
    <property type="evidence" value="ECO:0007669"/>
    <property type="project" value="InterPro"/>
</dbReference>
<keyword evidence="3" id="KW-0157">Chromophore</keyword>
<evidence type="ECO:0000256" key="1">
    <source>
        <dbReference type="ARBA" id="ARBA00008182"/>
    </source>
</evidence>
<dbReference type="InterPro" id="IPR038719">
    <property type="entry name" value="Phycobilisome_asu/bsu_sf"/>
</dbReference>
<comment type="similarity">
    <text evidence="1">Belongs to the phycobiliprotein family.</text>
</comment>
<evidence type="ECO:0000313" key="8">
    <source>
        <dbReference type="Proteomes" id="UP000621560"/>
    </source>
</evidence>
<dbReference type="Pfam" id="PF02607">
    <property type="entry name" value="B12-binding_2"/>
    <property type="match status" value="1"/>
</dbReference>
<protein>
    <submittedName>
        <fullName evidence="7">Cobalamin B12-binding domain-containing protein</fullName>
    </submittedName>
</protein>
<dbReference type="PROSITE" id="PS51332">
    <property type="entry name" value="B12_BINDING"/>
    <property type="match status" value="1"/>
</dbReference>
<keyword evidence="4" id="KW-0170">Cobalt</keyword>
<dbReference type="GO" id="GO:0008705">
    <property type="term" value="F:methionine synthase activity"/>
    <property type="evidence" value="ECO:0007669"/>
    <property type="project" value="TreeGrafter"/>
</dbReference>
<dbReference type="SUPFAM" id="SSF46458">
    <property type="entry name" value="Globin-like"/>
    <property type="match status" value="1"/>
</dbReference>
<dbReference type="GO" id="GO:0046872">
    <property type="term" value="F:metal ion binding"/>
    <property type="evidence" value="ECO:0007669"/>
    <property type="project" value="UniProtKB-KW"/>
</dbReference>
<dbReference type="CDD" id="cd02067">
    <property type="entry name" value="B12-binding"/>
    <property type="match status" value="1"/>
</dbReference>
<dbReference type="Gene3D" id="1.10.490.20">
    <property type="entry name" value="Phycocyanins"/>
    <property type="match status" value="1"/>
</dbReference>
<dbReference type="AlphaFoldDB" id="A0A927BYE7"/>
<dbReference type="InterPro" id="IPR003759">
    <property type="entry name" value="Cbl-bd_cap"/>
</dbReference>
<dbReference type="RefSeq" id="WP_190921132.1">
    <property type="nucleotide sequence ID" value="NZ_JACXIZ010000049.1"/>
</dbReference>
<dbReference type="InterPro" id="IPR006158">
    <property type="entry name" value="Cobalamin-bd"/>
</dbReference>
<evidence type="ECO:0000256" key="3">
    <source>
        <dbReference type="ARBA" id="ARBA00022991"/>
    </source>
</evidence>
<dbReference type="PANTHER" id="PTHR45833:SF1">
    <property type="entry name" value="METHIONINE SYNTHASE"/>
    <property type="match status" value="1"/>
</dbReference>
<reference evidence="7" key="1">
    <citation type="submission" date="2020-09" db="EMBL/GenBank/DDBJ databases">
        <title>A novel bacterium of genus Paenibacillus, isolated from South China Sea.</title>
        <authorList>
            <person name="Huang H."/>
            <person name="Mo K."/>
            <person name="Hu Y."/>
        </authorList>
    </citation>
    <scope>NUCLEOTIDE SEQUENCE</scope>
    <source>
        <strain evidence="7">IB182496</strain>
    </source>
</reference>
<evidence type="ECO:0000256" key="2">
    <source>
        <dbReference type="ARBA" id="ARBA00022723"/>
    </source>
</evidence>
<dbReference type="SUPFAM" id="SSF52242">
    <property type="entry name" value="Cobalamin (vitamin B12)-binding domain"/>
    <property type="match status" value="1"/>
</dbReference>
<comment type="caution">
    <text evidence="7">The sequence shown here is derived from an EMBL/GenBank/DDBJ whole genome shotgun (WGS) entry which is preliminary data.</text>
</comment>
<dbReference type="Pfam" id="PF02310">
    <property type="entry name" value="B12-binding"/>
    <property type="match status" value="1"/>
</dbReference>
<gene>
    <name evidence="7" type="ORF">IDH44_22775</name>
</gene>
<dbReference type="Gene3D" id="1.10.1240.10">
    <property type="entry name" value="Methionine synthase domain"/>
    <property type="match status" value="1"/>
</dbReference>
<organism evidence="7 8">
    <name type="scientific">Paenibacillus sabuli</name>
    <dbReference type="NCBI Taxonomy" id="2772509"/>
    <lineage>
        <taxon>Bacteria</taxon>
        <taxon>Bacillati</taxon>
        <taxon>Bacillota</taxon>
        <taxon>Bacilli</taxon>
        <taxon>Bacillales</taxon>
        <taxon>Paenibacillaceae</taxon>
        <taxon>Paenibacillus</taxon>
    </lineage>
</organism>
<dbReference type="GO" id="GO:0050667">
    <property type="term" value="P:homocysteine metabolic process"/>
    <property type="evidence" value="ECO:0007669"/>
    <property type="project" value="TreeGrafter"/>
</dbReference>
<proteinExistence type="inferred from homology"/>
<evidence type="ECO:0000256" key="5">
    <source>
        <dbReference type="ARBA" id="ARBA00023307"/>
    </source>
</evidence>
<evidence type="ECO:0000259" key="6">
    <source>
        <dbReference type="PROSITE" id="PS51332"/>
    </source>
</evidence>
<keyword evidence="8" id="KW-1185">Reference proteome</keyword>
<evidence type="ECO:0000313" key="7">
    <source>
        <dbReference type="EMBL" id="MBD2848030.1"/>
    </source>
</evidence>
<sequence>MTTTPSLSATAGERLIALSDELAELATARQYKLQPDLMERFGERGRRKTLQDTLYNIRYLGQSLQIHSPLLFSSYIHWLKVLLDGYQVTTDDLKINIDCIRAVIAERVEEELHAVVDSYIEHAYVQISTPLAPQKSHLEESELQAEANQYTELLLSGDRSGASRLIMDLVQRQISVEQIYTHIFQQSQYEIGRLWQTNQISVAQEHYFTAATQTIMSQLYPYIFSAEGGGPRLVAACIGQELHEIGLRMISDIFELHGWDTYYIGANVPTRAIIDTVIKRKADVLAVSATMTYHVTLVKNLIADIRADERCADVKVLVGGLPFNIDKDLWKQVGADGYAVSAREAIQMATHLLNPLVSSDEAGRTT</sequence>
<dbReference type="GO" id="GO:0005829">
    <property type="term" value="C:cytosol"/>
    <property type="evidence" value="ECO:0007669"/>
    <property type="project" value="TreeGrafter"/>
</dbReference>
<evidence type="ECO:0000256" key="4">
    <source>
        <dbReference type="ARBA" id="ARBA00023285"/>
    </source>
</evidence>